<evidence type="ECO:0000259" key="8">
    <source>
        <dbReference type="Pfam" id="PF00078"/>
    </source>
</evidence>
<dbReference type="Gramene" id="C.cajan_08882.t">
    <property type="protein sequence ID" value="C.cajan_08882.t.cds1"/>
    <property type="gene ID" value="C.cajan_08882"/>
</dbReference>
<keyword evidence="2" id="KW-0808">Transferase</keyword>
<name>A0A151TSA6_CAJCA</name>
<keyword evidence="4" id="KW-0540">Nuclease</keyword>
<evidence type="ECO:0000256" key="6">
    <source>
        <dbReference type="ARBA" id="ARBA00022801"/>
    </source>
</evidence>
<dbReference type="PANTHER" id="PTHR24559">
    <property type="entry name" value="TRANSPOSON TY3-I GAG-POL POLYPROTEIN"/>
    <property type="match status" value="1"/>
</dbReference>
<dbReference type="InterPro" id="IPR043128">
    <property type="entry name" value="Rev_trsase/Diguanyl_cyclase"/>
</dbReference>
<keyword evidence="6" id="KW-0378">Hydrolase</keyword>
<evidence type="ECO:0000256" key="2">
    <source>
        <dbReference type="ARBA" id="ARBA00022679"/>
    </source>
</evidence>
<dbReference type="GO" id="GO:0008233">
    <property type="term" value="F:peptidase activity"/>
    <property type="evidence" value="ECO:0007669"/>
    <property type="project" value="UniProtKB-KW"/>
</dbReference>
<dbReference type="Pfam" id="PF00078">
    <property type="entry name" value="RVT_1"/>
    <property type="match status" value="1"/>
</dbReference>
<keyword evidence="10" id="KW-1185">Reference proteome</keyword>
<dbReference type="InterPro" id="IPR043502">
    <property type="entry name" value="DNA/RNA_pol_sf"/>
</dbReference>
<dbReference type="PANTHER" id="PTHR24559:SF427">
    <property type="entry name" value="RNA-DIRECTED DNA POLYMERASE"/>
    <property type="match status" value="1"/>
</dbReference>
<dbReference type="Gene3D" id="3.10.10.10">
    <property type="entry name" value="HIV Type 1 Reverse Transcriptase, subunit A, domain 1"/>
    <property type="match status" value="1"/>
</dbReference>
<dbReference type="AlphaFoldDB" id="A0A151TSA6"/>
<evidence type="ECO:0000313" key="9">
    <source>
        <dbReference type="EMBL" id="KYP69934.1"/>
    </source>
</evidence>
<accession>A0A151TSA6</accession>
<proteinExistence type="predicted"/>
<dbReference type="FunFam" id="3.10.10.10:FF:000007">
    <property type="entry name" value="Retrovirus-related Pol polyprotein from transposon 17.6-like Protein"/>
    <property type="match status" value="1"/>
</dbReference>
<sequence>MRLCVDYRQLNKVTIKNRYHLPKIDDLVDQLVEIREFSKIDLRSGCHQIRMRAENVSKTAFRTRDGHYEYLVMPFGVTNVPIVLMDYMNRIFHPYLNRFVVIFINDILVYYKIKGDGGDIGNDATIAITTTIVTQLPPTTTTDGVGDNTSDNGGCYGCGGIIANTTIVIVTMWQC</sequence>
<dbReference type="InterPro" id="IPR053134">
    <property type="entry name" value="RNA-dir_DNA_polymerase"/>
</dbReference>
<feature type="domain" description="Reverse transcriptase" evidence="8">
    <location>
        <begin position="3"/>
        <end position="114"/>
    </location>
</feature>
<dbReference type="GO" id="GO:0006508">
    <property type="term" value="P:proteolysis"/>
    <property type="evidence" value="ECO:0007669"/>
    <property type="project" value="UniProtKB-KW"/>
</dbReference>
<gene>
    <name evidence="9" type="ORF">KK1_009141</name>
</gene>
<keyword evidence="1" id="KW-0645">Protease</keyword>
<dbReference type="SUPFAM" id="SSF56672">
    <property type="entry name" value="DNA/RNA polymerases"/>
    <property type="match status" value="1"/>
</dbReference>
<keyword evidence="5" id="KW-0255">Endonuclease</keyword>
<dbReference type="InterPro" id="IPR000477">
    <property type="entry name" value="RT_dom"/>
</dbReference>
<evidence type="ECO:0000256" key="7">
    <source>
        <dbReference type="ARBA" id="ARBA00022918"/>
    </source>
</evidence>
<evidence type="ECO:0000256" key="1">
    <source>
        <dbReference type="ARBA" id="ARBA00022670"/>
    </source>
</evidence>
<dbReference type="Proteomes" id="UP000075243">
    <property type="component" value="Chromosome 3"/>
</dbReference>
<organism evidence="9 10">
    <name type="scientific">Cajanus cajan</name>
    <name type="common">Pigeon pea</name>
    <name type="synonym">Cajanus indicus</name>
    <dbReference type="NCBI Taxonomy" id="3821"/>
    <lineage>
        <taxon>Eukaryota</taxon>
        <taxon>Viridiplantae</taxon>
        <taxon>Streptophyta</taxon>
        <taxon>Embryophyta</taxon>
        <taxon>Tracheophyta</taxon>
        <taxon>Spermatophyta</taxon>
        <taxon>Magnoliopsida</taxon>
        <taxon>eudicotyledons</taxon>
        <taxon>Gunneridae</taxon>
        <taxon>Pentapetalae</taxon>
        <taxon>rosids</taxon>
        <taxon>fabids</taxon>
        <taxon>Fabales</taxon>
        <taxon>Fabaceae</taxon>
        <taxon>Papilionoideae</taxon>
        <taxon>50 kb inversion clade</taxon>
        <taxon>NPAAA clade</taxon>
        <taxon>indigoferoid/millettioid clade</taxon>
        <taxon>Phaseoleae</taxon>
        <taxon>Cajanus</taxon>
    </lineage>
</organism>
<evidence type="ECO:0000256" key="4">
    <source>
        <dbReference type="ARBA" id="ARBA00022722"/>
    </source>
</evidence>
<reference evidence="9 10" key="1">
    <citation type="journal article" date="2012" name="Nat. Biotechnol.">
        <title>Draft genome sequence of pigeonpea (Cajanus cajan), an orphan legume crop of resource-poor farmers.</title>
        <authorList>
            <person name="Varshney R.K."/>
            <person name="Chen W."/>
            <person name="Li Y."/>
            <person name="Bharti A.K."/>
            <person name="Saxena R.K."/>
            <person name="Schlueter J.A."/>
            <person name="Donoghue M.T."/>
            <person name="Azam S."/>
            <person name="Fan G."/>
            <person name="Whaley A.M."/>
            <person name="Farmer A.D."/>
            <person name="Sheridan J."/>
            <person name="Iwata A."/>
            <person name="Tuteja R."/>
            <person name="Penmetsa R.V."/>
            <person name="Wu W."/>
            <person name="Upadhyaya H.D."/>
            <person name="Yang S.P."/>
            <person name="Shah T."/>
            <person name="Saxena K.B."/>
            <person name="Michael T."/>
            <person name="McCombie W.R."/>
            <person name="Yang B."/>
            <person name="Zhang G."/>
            <person name="Yang H."/>
            <person name="Wang J."/>
            <person name="Spillane C."/>
            <person name="Cook D.R."/>
            <person name="May G.D."/>
            <person name="Xu X."/>
            <person name="Jackson S.A."/>
        </authorList>
    </citation>
    <scope>NUCLEOTIDE SEQUENCE [LARGE SCALE GENOMIC DNA]</scope>
    <source>
        <strain evidence="10">cv. Asha</strain>
    </source>
</reference>
<dbReference type="GO" id="GO:0003964">
    <property type="term" value="F:RNA-directed DNA polymerase activity"/>
    <property type="evidence" value="ECO:0007669"/>
    <property type="project" value="UniProtKB-KW"/>
</dbReference>
<evidence type="ECO:0000256" key="5">
    <source>
        <dbReference type="ARBA" id="ARBA00022759"/>
    </source>
</evidence>
<evidence type="ECO:0000256" key="3">
    <source>
        <dbReference type="ARBA" id="ARBA00022695"/>
    </source>
</evidence>
<keyword evidence="3" id="KW-0548">Nucleotidyltransferase</keyword>
<dbReference type="Gene3D" id="3.30.70.270">
    <property type="match status" value="1"/>
</dbReference>
<dbReference type="EMBL" id="CM003605">
    <property type="protein sequence ID" value="KYP69934.1"/>
    <property type="molecule type" value="Genomic_DNA"/>
</dbReference>
<dbReference type="GO" id="GO:0004519">
    <property type="term" value="F:endonuclease activity"/>
    <property type="evidence" value="ECO:0007669"/>
    <property type="project" value="UniProtKB-KW"/>
</dbReference>
<evidence type="ECO:0000313" key="10">
    <source>
        <dbReference type="Proteomes" id="UP000075243"/>
    </source>
</evidence>
<keyword evidence="7" id="KW-0695">RNA-directed DNA polymerase</keyword>
<dbReference type="CDD" id="cd01647">
    <property type="entry name" value="RT_LTR"/>
    <property type="match status" value="1"/>
</dbReference>
<protein>
    <submittedName>
        <fullName evidence="9">Retrovirus-related Pol polyprotein from transposon 297 family</fullName>
    </submittedName>
</protein>